<evidence type="ECO:0000313" key="2">
    <source>
        <dbReference type="Proteomes" id="UP000800200"/>
    </source>
</evidence>
<keyword evidence="2" id="KW-1185">Reference proteome</keyword>
<dbReference type="AlphaFoldDB" id="A0A6A6DKT2"/>
<accession>A0A6A6DKT2</accession>
<proteinExistence type="predicted"/>
<evidence type="ECO:0000313" key="1">
    <source>
        <dbReference type="EMBL" id="KAF2178839.1"/>
    </source>
</evidence>
<protein>
    <submittedName>
        <fullName evidence="1">Uncharacterized protein</fullName>
    </submittedName>
</protein>
<dbReference type="Proteomes" id="UP000800200">
    <property type="component" value="Unassembled WGS sequence"/>
</dbReference>
<name>A0A6A6DKT2_9PEZI</name>
<sequence>MEPNDERQSFGELIAKLRAVSLRRPAREKDLTFVPESAPPTTLETIPCSTTRSAFPPIRMAGLQSKIKDLALTEATEYERKVKAEKEAYEARVSPAKDAFHKSLKELKELVLLDDFNRETKMLGLADDHYSVKGLARSVSDDCKAAVTKAAEMLREAAPDIGFRIPMVPGSPIQEDPPTPAAPIFEDFPFPEASSVEVTPVLDARIPEDALTRGASIIEEAPTTQATIPGNTAPTQRPTSPSLDFPFTITLMIAPTIVHSPSQKCASITQIWCWARNGSPSCLTSTLRLDWPCPNTVLRDVLRTMTCW</sequence>
<gene>
    <name evidence="1" type="ORF">K469DRAFT_695163</name>
</gene>
<organism evidence="1 2">
    <name type="scientific">Zopfia rhizophila CBS 207.26</name>
    <dbReference type="NCBI Taxonomy" id="1314779"/>
    <lineage>
        <taxon>Eukaryota</taxon>
        <taxon>Fungi</taxon>
        <taxon>Dikarya</taxon>
        <taxon>Ascomycota</taxon>
        <taxon>Pezizomycotina</taxon>
        <taxon>Dothideomycetes</taxon>
        <taxon>Dothideomycetes incertae sedis</taxon>
        <taxon>Zopfiaceae</taxon>
        <taxon>Zopfia</taxon>
    </lineage>
</organism>
<dbReference type="EMBL" id="ML994672">
    <property type="protein sequence ID" value="KAF2178839.1"/>
    <property type="molecule type" value="Genomic_DNA"/>
</dbReference>
<reference evidence="1" key="1">
    <citation type="journal article" date="2020" name="Stud. Mycol.">
        <title>101 Dothideomycetes genomes: a test case for predicting lifestyles and emergence of pathogens.</title>
        <authorList>
            <person name="Haridas S."/>
            <person name="Albert R."/>
            <person name="Binder M."/>
            <person name="Bloem J."/>
            <person name="Labutti K."/>
            <person name="Salamov A."/>
            <person name="Andreopoulos B."/>
            <person name="Baker S."/>
            <person name="Barry K."/>
            <person name="Bills G."/>
            <person name="Bluhm B."/>
            <person name="Cannon C."/>
            <person name="Castanera R."/>
            <person name="Culley D."/>
            <person name="Daum C."/>
            <person name="Ezra D."/>
            <person name="Gonzalez J."/>
            <person name="Henrissat B."/>
            <person name="Kuo A."/>
            <person name="Liang C."/>
            <person name="Lipzen A."/>
            <person name="Lutzoni F."/>
            <person name="Magnuson J."/>
            <person name="Mondo S."/>
            <person name="Nolan M."/>
            <person name="Ohm R."/>
            <person name="Pangilinan J."/>
            <person name="Park H.-J."/>
            <person name="Ramirez L."/>
            <person name="Alfaro M."/>
            <person name="Sun H."/>
            <person name="Tritt A."/>
            <person name="Yoshinaga Y."/>
            <person name="Zwiers L.-H."/>
            <person name="Turgeon B."/>
            <person name="Goodwin S."/>
            <person name="Spatafora J."/>
            <person name="Crous P."/>
            <person name="Grigoriev I."/>
        </authorList>
    </citation>
    <scope>NUCLEOTIDE SEQUENCE</scope>
    <source>
        <strain evidence="1">CBS 207.26</strain>
    </source>
</reference>